<evidence type="ECO:0000313" key="3">
    <source>
        <dbReference type="EMBL" id="KFM61956.1"/>
    </source>
</evidence>
<dbReference type="PROSITE" id="PS50181">
    <property type="entry name" value="FBOX"/>
    <property type="match status" value="1"/>
</dbReference>
<accession>A0A087TA17</accession>
<dbReference type="OrthoDB" id="6437083at2759"/>
<dbReference type="OMA" id="CTETINF"/>
<organism evidence="3 4">
    <name type="scientific">Stegodyphus mimosarum</name>
    <name type="common">African social velvet spider</name>
    <dbReference type="NCBI Taxonomy" id="407821"/>
    <lineage>
        <taxon>Eukaryota</taxon>
        <taxon>Metazoa</taxon>
        <taxon>Ecdysozoa</taxon>
        <taxon>Arthropoda</taxon>
        <taxon>Chelicerata</taxon>
        <taxon>Arachnida</taxon>
        <taxon>Araneae</taxon>
        <taxon>Araneomorphae</taxon>
        <taxon>Entelegynae</taxon>
        <taxon>Eresoidea</taxon>
        <taxon>Eresidae</taxon>
        <taxon>Stegodyphus</taxon>
    </lineage>
</organism>
<evidence type="ECO:0000259" key="2">
    <source>
        <dbReference type="PROSITE" id="PS50181"/>
    </source>
</evidence>
<feature type="compositionally biased region" description="Low complexity" evidence="1">
    <location>
        <begin position="338"/>
        <end position="357"/>
    </location>
</feature>
<dbReference type="SMART" id="SM00256">
    <property type="entry name" value="FBOX"/>
    <property type="match status" value="1"/>
</dbReference>
<evidence type="ECO:0000313" key="4">
    <source>
        <dbReference type="Proteomes" id="UP000054359"/>
    </source>
</evidence>
<dbReference type="Pfam" id="PF00646">
    <property type="entry name" value="F-box"/>
    <property type="match status" value="1"/>
</dbReference>
<dbReference type="InterPro" id="IPR001810">
    <property type="entry name" value="F-box_dom"/>
</dbReference>
<dbReference type="InterPro" id="IPR039719">
    <property type="entry name" value="FBXO28"/>
</dbReference>
<dbReference type="PANTHER" id="PTHR13252:SF1">
    <property type="entry name" value="DAMPENED, ISOFORM A"/>
    <property type="match status" value="1"/>
</dbReference>
<reference evidence="3 4" key="1">
    <citation type="submission" date="2013-11" db="EMBL/GenBank/DDBJ databases">
        <title>Genome sequencing of Stegodyphus mimosarum.</title>
        <authorList>
            <person name="Bechsgaard J."/>
        </authorList>
    </citation>
    <scope>NUCLEOTIDE SEQUENCE [LARGE SCALE GENOMIC DNA]</scope>
</reference>
<dbReference type="Proteomes" id="UP000054359">
    <property type="component" value="Unassembled WGS sequence"/>
</dbReference>
<evidence type="ECO:0000256" key="1">
    <source>
        <dbReference type="SAM" id="MobiDB-lite"/>
    </source>
</evidence>
<protein>
    <submittedName>
        <fullName evidence="3">F-box only protein 28</fullName>
    </submittedName>
</protein>
<dbReference type="AlphaFoldDB" id="A0A087TA17"/>
<dbReference type="Gene3D" id="1.20.1280.50">
    <property type="match status" value="1"/>
</dbReference>
<dbReference type="GO" id="GO:0005634">
    <property type="term" value="C:nucleus"/>
    <property type="evidence" value="ECO:0007669"/>
    <property type="project" value="TreeGrafter"/>
</dbReference>
<dbReference type="PANTHER" id="PTHR13252">
    <property type="entry name" value="F-BOX ONLY PROTEIN 28"/>
    <property type="match status" value="1"/>
</dbReference>
<keyword evidence="4" id="KW-1185">Reference proteome</keyword>
<dbReference type="GO" id="GO:0003713">
    <property type="term" value="F:transcription coactivator activity"/>
    <property type="evidence" value="ECO:0007669"/>
    <property type="project" value="TreeGrafter"/>
</dbReference>
<feature type="domain" description="F-box" evidence="2">
    <location>
        <begin position="46"/>
        <end position="94"/>
    </location>
</feature>
<dbReference type="SUPFAM" id="SSF81383">
    <property type="entry name" value="F-box domain"/>
    <property type="match status" value="1"/>
</dbReference>
<feature type="region of interest" description="Disordered" evidence="1">
    <location>
        <begin position="330"/>
        <end position="358"/>
    </location>
</feature>
<dbReference type="InterPro" id="IPR036047">
    <property type="entry name" value="F-box-like_dom_sf"/>
</dbReference>
<sequence length="457" mass="52863">MDRSHEVNENTVQFSWQHMSVQQQKNMTSSTSSFESNEKSLEHSRVLGITDLPYEIIEYILRFFPFSDIGRLRMVSRYFNNVSSSILNSEFNCVRTVVHQKLKSIKAQMPRRESSRRRHPLARECDIIETLFMRLTLLNLIFGKQIEKKYCCFFPGQILDEVYKILKYTESTPNLNDVYKVTDELFDLSTMAIEYFKEHIEPTIPEFSFFTSDVSDSASLRSVSKAESSDSEEEVTVSSTERSFQALNKCLSTIEEIVKQNRKDISTLQCSVKLVVDKANALEKIVQQLKWEQKSAEEAIMPDSCKIKEILVELNLCKHQIGFLTSQLPESQSTNNTSAMVSKTSSYSSMDSYPHCSRSNKNQHIVNQNQLNKESDYLPSQVKLKSEEMLKKKKSAVSKKYSVLHHKRKRALDCTETINFKQKKKRLSNCSSSPARKDNIKSSYLISDKRVKHTHHF</sequence>
<feature type="non-terminal residue" evidence="3">
    <location>
        <position position="457"/>
    </location>
</feature>
<gene>
    <name evidence="3" type="ORF">X975_09871</name>
</gene>
<dbReference type="EMBL" id="KK114242">
    <property type="protein sequence ID" value="KFM61956.1"/>
    <property type="molecule type" value="Genomic_DNA"/>
</dbReference>
<name>A0A087TA17_STEMI</name>
<proteinExistence type="predicted"/>